<proteinExistence type="predicted"/>
<dbReference type="RefSeq" id="WP_105331080.1">
    <property type="nucleotide sequence ID" value="NZ_PUHY01000012.1"/>
</dbReference>
<dbReference type="Proteomes" id="UP000238322">
    <property type="component" value="Unassembled WGS sequence"/>
</dbReference>
<organism evidence="2 3">
    <name type="scientific">Blastopirellula marina</name>
    <dbReference type="NCBI Taxonomy" id="124"/>
    <lineage>
        <taxon>Bacteria</taxon>
        <taxon>Pseudomonadati</taxon>
        <taxon>Planctomycetota</taxon>
        <taxon>Planctomycetia</taxon>
        <taxon>Pirellulales</taxon>
        <taxon>Pirellulaceae</taxon>
        <taxon>Blastopirellula</taxon>
    </lineage>
</organism>
<name>A0A2S8FIT3_9BACT</name>
<reference evidence="2 3" key="1">
    <citation type="submission" date="2018-02" db="EMBL/GenBank/DDBJ databases">
        <title>Comparative genomes isolates from brazilian mangrove.</title>
        <authorList>
            <person name="Araujo J.E."/>
            <person name="Taketani R.G."/>
            <person name="Silva M.C.P."/>
            <person name="Loureco M.V."/>
            <person name="Andreote F.D."/>
        </authorList>
    </citation>
    <scope>NUCLEOTIDE SEQUENCE [LARGE SCALE GENOMIC DNA]</scope>
    <source>
        <strain evidence="2 3">Hex-1 MGV</strain>
    </source>
</reference>
<protein>
    <submittedName>
        <fullName evidence="2">Uncharacterized protein</fullName>
    </submittedName>
</protein>
<keyword evidence="1" id="KW-1133">Transmembrane helix</keyword>
<feature type="transmembrane region" description="Helical" evidence="1">
    <location>
        <begin position="7"/>
        <end position="26"/>
    </location>
</feature>
<evidence type="ECO:0000256" key="1">
    <source>
        <dbReference type="SAM" id="Phobius"/>
    </source>
</evidence>
<keyword evidence="1" id="KW-0812">Transmembrane</keyword>
<evidence type="ECO:0000313" key="3">
    <source>
        <dbReference type="Proteomes" id="UP000238322"/>
    </source>
</evidence>
<sequence length="118" mass="12927">MSTSSKNVTLIMVASLIVVGAIAWWLTRPSYGEISHTGYDYAMALYSACNGKSTAKVQQISTMIDEAESAGELTLQEKAWLQGIARQALDGDWNSANSAVRRLMEEQTRDADLLPKID</sequence>
<accession>A0A2S8FIT3</accession>
<dbReference type="AlphaFoldDB" id="A0A2S8FIT3"/>
<dbReference type="OrthoDB" id="287221at2"/>
<keyword evidence="1" id="KW-0472">Membrane</keyword>
<comment type="caution">
    <text evidence="2">The sequence shown here is derived from an EMBL/GenBank/DDBJ whole genome shotgun (WGS) entry which is preliminary data.</text>
</comment>
<evidence type="ECO:0000313" key="2">
    <source>
        <dbReference type="EMBL" id="PQO32067.1"/>
    </source>
</evidence>
<gene>
    <name evidence="2" type="ORF">C5Y83_17640</name>
</gene>
<dbReference type="EMBL" id="PUHY01000012">
    <property type="protein sequence ID" value="PQO32067.1"/>
    <property type="molecule type" value="Genomic_DNA"/>
</dbReference>